<feature type="transmembrane region" description="Helical" evidence="7">
    <location>
        <begin position="435"/>
        <end position="461"/>
    </location>
</feature>
<keyword evidence="10" id="KW-1185">Reference proteome</keyword>
<feature type="transmembrane region" description="Helical" evidence="7">
    <location>
        <begin position="302"/>
        <end position="319"/>
    </location>
</feature>
<keyword evidence="2" id="KW-1003">Cell membrane</keyword>
<keyword evidence="5 7" id="KW-0472">Membrane</keyword>
<evidence type="ECO:0000256" key="1">
    <source>
        <dbReference type="ARBA" id="ARBA00004651"/>
    </source>
</evidence>
<feature type="domain" description="Metallo-beta-lactamase" evidence="8">
    <location>
        <begin position="622"/>
        <end position="821"/>
    </location>
</feature>
<dbReference type="NCBIfam" id="TIGR00360">
    <property type="entry name" value="ComEC_N-term"/>
    <property type="match status" value="1"/>
</dbReference>
<accession>A0ABQ1NQC6</accession>
<feature type="transmembrane region" description="Helical" evidence="7">
    <location>
        <begin position="272"/>
        <end position="295"/>
    </location>
</feature>
<dbReference type="InterPro" id="IPR052159">
    <property type="entry name" value="Competence_DNA_uptake"/>
</dbReference>
<evidence type="ECO:0000256" key="3">
    <source>
        <dbReference type="ARBA" id="ARBA00022692"/>
    </source>
</evidence>
<dbReference type="InterPro" id="IPR001279">
    <property type="entry name" value="Metallo-B-lactamas"/>
</dbReference>
<comment type="subcellular location">
    <subcellularLocation>
        <location evidence="1">Cell membrane</location>
        <topology evidence="1">Multi-pass membrane protein</topology>
    </subcellularLocation>
</comment>
<feature type="transmembrane region" description="Helical" evidence="7">
    <location>
        <begin position="51"/>
        <end position="71"/>
    </location>
</feature>
<dbReference type="RefSeq" id="WP_188666336.1">
    <property type="nucleotide sequence ID" value="NZ_BMJI01000002.1"/>
</dbReference>
<feature type="transmembrane region" description="Helical" evidence="7">
    <location>
        <begin position="408"/>
        <end position="429"/>
    </location>
</feature>
<sequence length="868" mass="87516">MRERARAVRAREPARAVADRERRWDLRLIAPAAVIWAGTATAVTVPDAVGWALVAAAVAGIAVLVVALVASGSPSPVRTRRRASLLAGAALLLLAGAALGTGRMAHDTQRAGPIGAAIVAGRAVTADLVVSEEPHPLRPDAGTPRDAQLLVRGTITAATAAGARFSASTPVLVVGDDRWRTVRPGQTVRVAGRLAATAPGAREAAFLRASAPPRVLVAPGPGEDLAATIRWQLRERSAARSPDAGQLVPGLVLGDRTPLGEELRTVMRTASLTHLTAVSGTNCTIVLGCVLGLGVLLRLPRWSLVPGALAALAAFVLVVGPDPSVLRAAVMGAVGVVAVISGRGRTPVAMLCTAVGVLLLVDPYLATALGFALSVVATAALVGLCGPIGGAVTALLPAGPAARVPVPVIRLIAAPLAAQLACAPLLLLVQPGVSTWGVVANALVAPLVPVVTVAGSTAVLLGSAWAPLAALPLQVAASGADAIAAVARTAAAAPAATLPWPDGPAGAALLAVASALATGVLLWAARRRARGPRATGPPARSPHPVRPAPARRRVDEALRPPPGRTPRILRPIPSGGRAGARLLVRTAVVTSGLGLVAAGTAAFTTAVPAAGEWQLAVCDVGQGDGLVLRAGEGTAMLVDSGPPGPAMARCLDRLGVRRLAAVVLTHQHDDHYGGLAEAVRGRVPQRVLVSAADATLAPPVAALLGRTATPVDRLQAPAHGSVGAVSWSVLWPLSPRPVGDENDNSVVLRVDIAAAGGPPLRVLLTGDLEEDAAAALLRAPGTSAALRGVDVIKLAHHGARNGGTALLDAVRAPLALVSVGRDNEYGHPAAAVLDHARGIGATVWRTDQRGGATVRRTADRVVATALPP</sequence>
<gene>
    <name evidence="9" type="ORF">GCM10011512_07020</name>
</gene>
<feature type="transmembrane region" description="Helical" evidence="7">
    <location>
        <begin position="83"/>
        <end position="100"/>
    </location>
</feature>
<evidence type="ECO:0000256" key="2">
    <source>
        <dbReference type="ARBA" id="ARBA00022475"/>
    </source>
</evidence>
<dbReference type="InterPro" id="IPR036866">
    <property type="entry name" value="RibonucZ/Hydroxyglut_hydro"/>
</dbReference>
<dbReference type="SMART" id="SM00849">
    <property type="entry name" value="Lactamase_B"/>
    <property type="match status" value="1"/>
</dbReference>
<keyword evidence="4 7" id="KW-1133">Transmembrane helix</keyword>
<feature type="transmembrane region" description="Helical" evidence="7">
    <location>
        <begin position="348"/>
        <end position="365"/>
    </location>
</feature>
<dbReference type="PANTHER" id="PTHR30619">
    <property type="entry name" value="DNA INTERNALIZATION/COMPETENCE PROTEIN COMEC/REC2"/>
    <property type="match status" value="1"/>
</dbReference>
<feature type="transmembrane region" description="Helical" evidence="7">
    <location>
        <begin position="28"/>
        <end position="45"/>
    </location>
</feature>
<feature type="transmembrane region" description="Helical" evidence="7">
    <location>
        <begin position="507"/>
        <end position="525"/>
    </location>
</feature>
<dbReference type="Gene3D" id="3.60.15.10">
    <property type="entry name" value="Ribonuclease Z/Hydroxyacylglutathione hydrolase-like"/>
    <property type="match status" value="1"/>
</dbReference>
<evidence type="ECO:0000256" key="6">
    <source>
        <dbReference type="SAM" id="MobiDB-lite"/>
    </source>
</evidence>
<feature type="region of interest" description="Disordered" evidence="6">
    <location>
        <begin position="531"/>
        <end position="572"/>
    </location>
</feature>
<evidence type="ECO:0000313" key="9">
    <source>
        <dbReference type="EMBL" id="GGC82843.1"/>
    </source>
</evidence>
<dbReference type="EMBL" id="BMJI01000002">
    <property type="protein sequence ID" value="GGC82843.1"/>
    <property type="molecule type" value="Genomic_DNA"/>
</dbReference>
<feature type="transmembrane region" description="Helical" evidence="7">
    <location>
        <begin position="371"/>
        <end position="396"/>
    </location>
</feature>
<evidence type="ECO:0000256" key="5">
    <source>
        <dbReference type="ARBA" id="ARBA00023136"/>
    </source>
</evidence>
<proteinExistence type="predicted"/>
<dbReference type="Pfam" id="PF03772">
    <property type="entry name" value="Competence"/>
    <property type="match status" value="1"/>
</dbReference>
<protein>
    <recommendedName>
        <fullName evidence="8">Metallo-beta-lactamase domain-containing protein</fullName>
    </recommendedName>
</protein>
<evidence type="ECO:0000313" key="10">
    <source>
        <dbReference type="Proteomes" id="UP000597761"/>
    </source>
</evidence>
<dbReference type="Pfam" id="PF00753">
    <property type="entry name" value="Lactamase_B"/>
    <property type="match status" value="1"/>
</dbReference>
<dbReference type="SUPFAM" id="SSF56281">
    <property type="entry name" value="Metallo-hydrolase/oxidoreductase"/>
    <property type="match status" value="1"/>
</dbReference>
<dbReference type="InterPro" id="IPR035681">
    <property type="entry name" value="ComA-like_MBL"/>
</dbReference>
<evidence type="ECO:0000256" key="7">
    <source>
        <dbReference type="SAM" id="Phobius"/>
    </source>
</evidence>
<dbReference type="InterPro" id="IPR004477">
    <property type="entry name" value="ComEC_N"/>
</dbReference>
<organism evidence="9 10">
    <name type="scientific">Tersicoccus solisilvae</name>
    <dbReference type="NCBI Taxonomy" id="1882339"/>
    <lineage>
        <taxon>Bacteria</taxon>
        <taxon>Bacillati</taxon>
        <taxon>Actinomycetota</taxon>
        <taxon>Actinomycetes</taxon>
        <taxon>Micrococcales</taxon>
        <taxon>Micrococcaceae</taxon>
        <taxon>Tersicoccus</taxon>
    </lineage>
</organism>
<dbReference type="Proteomes" id="UP000597761">
    <property type="component" value="Unassembled WGS sequence"/>
</dbReference>
<comment type="caution">
    <text evidence="9">The sequence shown here is derived from an EMBL/GenBank/DDBJ whole genome shotgun (WGS) entry which is preliminary data.</text>
</comment>
<evidence type="ECO:0000259" key="8">
    <source>
        <dbReference type="SMART" id="SM00849"/>
    </source>
</evidence>
<name>A0ABQ1NQC6_9MICC</name>
<dbReference type="PANTHER" id="PTHR30619:SF1">
    <property type="entry name" value="RECOMBINATION PROTEIN 2"/>
    <property type="match status" value="1"/>
</dbReference>
<reference evidence="10" key="1">
    <citation type="journal article" date="2019" name="Int. J. Syst. Evol. Microbiol.">
        <title>The Global Catalogue of Microorganisms (GCM) 10K type strain sequencing project: providing services to taxonomists for standard genome sequencing and annotation.</title>
        <authorList>
            <consortium name="The Broad Institute Genomics Platform"/>
            <consortium name="The Broad Institute Genome Sequencing Center for Infectious Disease"/>
            <person name="Wu L."/>
            <person name="Ma J."/>
        </authorList>
    </citation>
    <scope>NUCLEOTIDE SEQUENCE [LARGE SCALE GENOMIC DNA]</scope>
    <source>
        <strain evidence="10">CGMCC 1.15480</strain>
    </source>
</reference>
<dbReference type="CDD" id="cd07731">
    <property type="entry name" value="ComA-like_MBL-fold"/>
    <property type="match status" value="1"/>
</dbReference>
<keyword evidence="3 7" id="KW-0812">Transmembrane</keyword>
<evidence type="ECO:0000256" key="4">
    <source>
        <dbReference type="ARBA" id="ARBA00022989"/>
    </source>
</evidence>